<reference evidence="2 3" key="1">
    <citation type="journal article" date="2011" name="J. Bacteriol.">
        <title>Genome sequence of 'Pedosphaera parvula' Ellin514, an aerobic Verrucomicrobial isolate from pasture soil.</title>
        <authorList>
            <person name="Kant R."/>
            <person name="van Passel M.W."/>
            <person name="Sangwan P."/>
            <person name="Palva A."/>
            <person name="Lucas S."/>
            <person name="Copeland A."/>
            <person name="Lapidus A."/>
            <person name="Glavina Del Rio T."/>
            <person name="Dalin E."/>
            <person name="Tice H."/>
            <person name="Bruce D."/>
            <person name="Goodwin L."/>
            <person name="Pitluck S."/>
            <person name="Chertkov O."/>
            <person name="Larimer F.W."/>
            <person name="Land M.L."/>
            <person name="Hauser L."/>
            <person name="Brettin T.S."/>
            <person name="Detter J.C."/>
            <person name="Han S."/>
            <person name="de Vos W.M."/>
            <person name="Janssen P.H."/>
            <person name="Smidt H."/>
        </authorList>
    </citation>
    <scope>NUCLEOTIDE SEQUENCE [LARGE SCALE GENOMIC DNA]</scope>
    <source>
        <strain evidence="2 3">Ellin514</strain>
    </source>
</reference>
<proteinExistence type="predicted"/>
<accession>B9XL90</accession>
<keyword evidence="1" id="KW-0812">Transmembrane</keyword>
<evidence type="ECO:0000313" key="3">
    <source>
        <dbReference type="Proteomes" id="UP000003688"/>
    </source>
</evidence>
<organism evidence="2 3">
    <name type="scientific">Pedosphaera parvula (strain Ellin514)</name>
    <dbReference type="NCBI Taxonomy" id="320771"/>
    <lineage>
        <taxon>Bacteria</taxon>
        <taxon>Pseudomonadati</taxon>
        <taxon>Verrucomicrobiota</taxon>
        <taxon>Pedosphaerae</taxon>
        <taxon>Pedosphaerales</taxon>
        <taxon>Pedosphaeraceae</taxon>
        <taxon>Pedosphaera</taxon>
    </lineage>
</organism>
<protein>
    <submittedName>
        <fullName evidence="2">Uncharacterized protein</fullName>
    </submittedName>
</protein>
<keyword evidence="3" id="KW-1185">Reference proteome</keyword>
<dbReference type="RefSeq" id="WP_007416581.1">
    <property type="nucleotide sequence ID" value="NZ_ABOX02000028.1"/>
</dbReference>
<name>B9XL90_PEDPL</name>
<dbReference type="OrthoDB" id="9848713at2"/>
<evidence type="ECO:0000313" key="2">
    <source>
        <dbReference type="EMBL" id="EEF59441.1"/>
    </source>
</evidence>
<keyword evidence="1" id="KW-1133">Transmembrane helix</keyword>
<feature type="transmembrane region" description="Helical" evidence="1">
    <location>
        <begin position="6"/>
        <end position="28"/>
    </location>
</feature>
<evidence type="ECO:0000256" key="1">
    <source>
        <dbReference type="SAM" id="Phobius"/>
    </source>
</evidence>
<comment type="caution">
    <text evidence="2">The sequence shown here is derived from an EMBL/GenBank/DDBJ whole genome shotgun (WGS) entry which is preliminary data.</text>
</comment>
<gene>
    <name evidence="2" type="ORF">Cflav_PD2285</name>
</gene>
<dbReference type="Proteomes" id="UP000003688">
    <property type="component" value="Unassembled WGS sequence"/>
</dbReference>
<dbReference type="AlphaFoldDB" id="B9XL90"/>
<sequence>MKSASPAKHFILAFLIALVLYVVFYTTIEHRRTRNGPWRVTFSSDTTNAPIVIINEPKLNISNVRLVFPNMKAPATNATVVFDPPRPVPFDLPIGQCIFLDTTFQPGTVVFNIFGHEIQLIPRVLTIDKKEYPWQSDATIPLTEKGILQAMPKP</sequence>
<dbReference type="EMBL" id="ABOX02000028">
    <property type="protein sequence ID" value="EEF59441.1"/>
    <property type="molecule type" value="Genomic_DNA"/>
</dbReference>
<keyword evidence="1" id="KW-0472">Membrane</keyword>